<evidence type="ECO:0000313" key="2">
    <source>
        <dbReference type="EMBL" id="EFP07767.1"/>
    </source>
</evidence>
<accession>E3LQG5</accession>
<evidence type="ECO:0000256" key="1">
    <source>
        <dbReference type="SAM" id="MobiDB-lite"/>
    </source>
</evidence>
<evidence type="ECO:0000313" key="3">
    <source>
        <dbReference type="Proteomes" id="UP000008281"/>
    </source>
</evidence>
<reference evidence="2" key="1">
    <citation type="submission" date="2007-07" db="EMBL/GenBank/DDBJ databases">
        <title>PCAP assembly of the Caenorhabditis remanei genome.</title>
        <authorList>
            <consortium name="The Caenorhabditis remanei Sequencing Consortium"/>
            <person name="Wilson R.K."/>
        </authorList>
    </citation>
    <scope>NUCLEOTIDE SEQUENCE [LARGE SCALE GENOMIC DNA]</scope>
    <source>
        <strain evidence="2">PB4641</strain>
    </source>
</reference>
<dbReference type="AlphaFoldDB" id="E3LQG5"/>
<proteinExistence type="predicted"/>
<dbReference type="EMBL" id="DS268413">
    <property type="protein sequence ID" value="EFP07767.1"/>
    <property type="molecule type" value="Genomic_DNA"/>
</dbReference>
<dbReference type="Proteomes" id="UP000008281">
    <property type="component" value="Unassembled WGS sequence"/>
</dbReference>
<feature type="region of interest" description="Disordered" evidence="1">
    <location>
        <begin position="63"/>
        <end position="88"/>
    </location>
</feature>
<protein>
    <submittedName>
        <fullName evidence="2">Uncharacterized protein</fullName>
    </submittedName>
</protein>
<dbReference type="HOGENOM" id="CLU_2471219_0_0_1"/>
<keyword evidence="3" id="KW-1185">Reference proteome</keyword>
<name>E3LQG5_CAERE</name>
<gene>
    <name evidence="2" type="ORF">CRE_26432</name>
</gene>
<organism evidence="3">
    <name type="scientific">Caenorhabditis remanei</name>
    <name type="common">Caenorhabditis vulgaris</name>
    <dbReference type="NCBI Taxonomy" id="31234"/>
    <lineage>
        <taxon>Eukaryota</taxon>
        <taxon>Metazoa</taxon>
        <taxon>Ecdysozoa</taxon>
        <taxon>Nematoda</taxon>
        <taxon>Chromadorea</taxon>
        <taxon>Rhabditida</taxon>
        <taxon>Rhabditina</taxon>
        <taxon>Rhabditomorpha</taxon>
        <taxon>Rhabditoidea</taxon>
        <taxon>Rhabditidae</taxon>
        <taxon>Peloderinae</taxon>
        <taxon>Caenorhabditis</taxon>
    </lineage>
</organism>
<dbReference type="InParanoid" id="E3LQG5"/>
<sequence>MCRTDEKFRREDENNTFKFANFKLQSMMQNEIAYVNIDARQRQSGQLRGKMGVAPFPAAEQVERRAREKGGAYAESSIKVKSRGGASS</sequence>